<dbReference type="OrthoDB" id="54947at2759"/>
<dbReference type="EMBL" id="KV784359">
    <property type="protein sequence ID" value="OEU15949.1"/>
    <property type="molecule type" value="Genomic_DNA"/>
</dbReference>
<sequence>MSSLAPFVAAAIKDKTICDLMKEIDELRDERLAIQITGPNGSPIHYKGSLKDGHHSNNGRTWTVDFKQQMNKQCDALQKYSMVLPLDSAEKLEIWFGGIVVQRFGIGDKTKGYIDYCQEDDVDLLDDFDLDNIEEPQMGGITFHIPNGLVCLIKARLVLFFMTI</sequence>
<dbReference type="AlphaFoldDB" id="A0A1E7FCR7"/>
<evidence type="ECO:0000313" key="2">
    <source>
        <dbReference type="Proteomes" id="UP000095751"/>
    </source>
</evidence>
<protein>
    <submittedName>
        <fullName evidence="1">Uncharacterized protein</fullName>
    </submittedName>
</protein>
<accession>A0A1E7FCR7</accession>
<gene>
    <name evidence="1" type="ORF">FRACYDRAFT_240645</name>
</gene>
<reference evidence="1 2" key="1">
    <citation type="submission" date="2016-09" db="EMBL/GenBank/DDBJ databases">
        <title>Extensive genetic diversity and differential bi-allelic expression allows diatom success in the polar Southern Ocean.</title>
        <authorList>
            <consortium name="DOE Joint Genome Institute"/>
            <person name="Mock T."/>
            <person name="Otillar R.P."/>
            <person name="Strauss J."/>
            <person name="Dupont C."/>
            <person name="Frickenhaus S."/>
            <person name="Maumus F."/>
            <person name="Mcmullan M."/>
            <person name="Sanges R."/>
            <person name="Schmutz J."/>
            <person name="Toseland A."/>
            <person name="Valas R."/>
            <person name="Veluchamy A."/>
            <person name="Ward B.J."/>
            <person name="Allen A."/>
            <person name="Barry K."/>
            <person name="Falciatore A."/>
            <person name="Ferrante M."/>
            <person name="Fortunato A.E."/>
            <person name="Gloeckner G."/>
            <person name="Gruber A."/>
            <person name="Hipkin R."/>
            <person name="Janech M."/>
            <person name="Kroth P."/>
            <person name="Leese F."/>
            <person name="Lindquist E."/>
            <person name="Lyon B.R."/>
            <person name="Martin J."/>
            <person name="Mayer C."/>
            <person name="Parker M."/>
            <person name="Quesneville H."/>
            <person name="Raymond J."/>
            <person name="Uhlig C."/>
            <person name="Valentin K.U."/>
            <person name="Worden A.Z."/>
            <person name="Armbrust E.V."/>
            <person name="Bowler C."/>
            <person name="Green B."/>
            <person name="Moulton V."/>
            <person name="Van Oosterhout C."/>
            <person name="Grigoriev I."/>
        </authorList>
    </citation>
    <scope>NUCLEOTIDE SEQUENCE [LARGE SCALE GENOMIC DNA]</scope>
    <source>
        <strain evidence="1 2">CCMP1102</strain>
    </source>
</reference>
<evidence type="ECO:0000313" key="1">
    <source>
        <dbReference type="EMBL" id="OEU15949.1"/>
    </source>
</evidence>
<dbReference type="Proteomes" id="UP000095751">
    <property type="component" value="Unassembled WGS sequence"/>
</dbReference>
<proteinExistence type="predicted"/>
<dbReference type="InParanoid" id="A0A1E7FCR7"/>
<organism evidence="1 2">
    <name type="scientific">Fragilariopsis cylindrus CCMP1102</name>
    <dbReference type="NCBI Taxonomy" id="635003"/>
    <lineage>
        <taxon>Eukaryota</taxon>
        <taxon>Sar</taxon>
        <taxon>Stramenopiles</taxon>
        <taxon>Ochrophyta</taxon>
        <taxon>Bacillariophyta</taxon>
        <taxon>Bacillariophyceae</taxon>
        <taxon>Bacillariophycidae</taxon>
        <taxon>Bacillariales</taxon>
        <taxon>Bacillariaceae</taxon>
        <taxon>Fragilariopsis</taxon>
    </lineage>
</organism>
<name>A0A1E7FCR7_9STRA</name>
<dbReference type="KEGG" id="fcy:FRACYDRAFT_240645"/>
<keyword evidence="2" id="KW-1185">Reference proteome</keyword>